<accession>A0A183A0S6</accession>
<dbReference type="Proteomes" id="UP000272942">
    <property type="component" value="Unassembled WGS sequence"/>
</dbReference>
<sequence>MLGADDEFVVPHMDIACLQNSLAYQKVLEEPWTYLHNWNTHAPSVQQELVQNFLSTLGQLKAELAVPQAVFDPYTVNMMNNQSSEVCDLPSPSSGFFRILCAIFFWIRALSLLPCNISHIQVQPVILFILDYTDESNIQVIPLFGYKSRELKGRST</sequence>
<reference evidence="1 2" key="2">
    <citation type="submission" date="2018-11" db="EMBL/GenBank/DDBJ databases">
        <authorList>
            <consortium name="Pathogen Informatics"/>
        </authorList>
    </citation>
    <scope>NUCLEOTIDE SEQUENCE [LARGE SCALE GENOMIC DNA]</scope>
    <source>
        <strain evidence="1 2">Egypt</strain>
    </source>
</reference>
<dbReference type="WBParaSite" id="ECPE_0000056101-mRNA-1">
    <property type="protein sequence ID" value="ECPE_0000056101-mRNA-1"/>
    <property type="gene ID" value="ECPE_0000056101"/>
</dbReference>
<gene>
    <name evidence="1" type="ORF">ECPE_LOCUS561</name>
</gene>
<evidence type="ECO:0000313" key="1">
    <source>
        <dbReference type="EMBL" id="VDP24171.1"/>
    </source>
</evidence>
<name>A0A183A0S6_9TREM</name>
<keyword evidence="2" id="KW-1185">Reference proteome</keyword>
<dbReference type="EMBL" id="UZAN01001965">
    <property type="protein sequence ID" value="VDP24171.1"/>
    <property type="molecule type" value="Genomic_DNA"/>
</dbReference>
<proteinExistence type="predicted"/>
<dbReference type="AlphaFoldDB" id="A0A183A0S6"/>
<protein>
    <submittedName>
        <fullName evidence="3">Mediator of RNA polymerase II transcription subunit 7</fullName>
    </submittedName>
</protein>
<reference evidence="3" key="1">
    <citation type="submission" date="2016-06" db="UniProtKB">
        <authorList>
            <consortium name="WormBaseParasite"/>
        </authorList>
    </citation>
    <scope>IDENTIFICATION</scope>
</reference>
<evidence type="ECO:0000313" key="3">
    <source>
        <dbReference type="WBParaSite" id="ECPE_0000056101-mRNA-1"/>
    </source>
</evidence>
<dbReference type="OrthoDB" id="6239263at2759"/>
<organism evidence="3">
    <name type="scientific">Echinostoma caproni</name>
    <dbReference type="NCBI Taxonomy" id="27848"/>
    <lineage>
        <taxon>Eukaryota</taxon>
        <taxon>Metazoa</taxon>
        <taxon>Spiralia</taxon>
        <taxon>Lophotrochozoa</taxon>
        <taxon>Platyhelminthes</taxon>
        <taxon>Trematoda</taxon>
        <taxon>Digenea</taxon>
        <taxon>Plagiorchiida</taxon>
        <taxon>Echinostomata</taxon>
        <taxon>Echinostomatoidea</taxon>
        <taxon>Echinostomatidae</taxon>
        <taxon>Echinostoma</taxon>
    </lineage>
</organism>
<evidence type="ECO:0000313" key="2">
    <source>
        <dbReference type="Proteomes" id="UP000272942"/>
    </source>
</evidence>